<dbReference type="Proteomes" id="UP000241282">
    <property type="component" value="Segment"/>
</dbReference>
<gene>
    <name evidence="2" type="primary">TC6_017</name>
</gene>
<accession>A0A2H5BQB6</accession>
<reference evidence="2 3" key="1">
    <citation type="submission" date="2017-12" db="EMBL/GenBank/DDBJ databases">
        <title>Genomic identification of Pseudomonas aeruginosa phage TC6.</title>
        <authorList>
            <person name="Lu S."/>
            <person name="Tang C."/>
            <person name="Deng C."/>
            <person name="Zhang Y."/>
            <person name="Xiao C."/>
        </authorList>
    </citation>
    <scope>NUCLEOTIDE SEQUENCE [LARGE SCALE GENOMIC DNA]</scope>
</reference>
<feature type="region of interest" description="Disordered" evidence="1">
    <location>
        <begin position="875"/>
        <end position="899"/>
    </location>
</feature>
<evidence type="ECO:0000313" key="3">
    <source>
        <dbReference type="Proteomes" id="UP000241282"/>
    </source>
</evidence>
<organism evidence="2 3">
    <name type="scientific">Pseudomonas phage TC6</name>
    <dbReference type="NCBI Taxonomy" id="2060947"/>
    <lineage>
        <taxon>Viruses</taxon>
        <taxon>Duplodnaviria</taxon>
        <taxon>Heunggongvirae</taxon>
        <taxon>Uroviricota</taxon>
        <taxon>Caudoviricetes</taxon>
        <taxon>Zobellviridae</taxon>
        <taxon>Paundecimvirus</taxon>
        <taxon>Paundecimvirus PA11</taxon>
    </lineage>
</organism>
<evidence type="ECO:0000256" key="1">
    <source>
        <dbReference type="SAM" id="MobiDB-lite"/>
    </source>
</evidence>
<sequence length="1554" mass="172856">MASLQEFNSTATPELGEFQVGVNQTAPVSNQASNLNLAAHSAALVQDPQQVMDAYNISLSEMSLEGKSQAAQAIFDTAKQQSFNQQKQALVNLLVDPNVSDEEKKKAALGVLDWQDSRYNIRNTLSTNAIIAPSGKENSEMEFTRVNLADSVQAVNEYKREAQAILNGQVAAVDAETMTAFADVFQYFIPFVESKFAGTILDDLKNGGGHAYIQATAMLGSAKMDIKDMVNSIPPEQRIGFTQAVVNAVNANKNIVMVDENDFAKVDYLRSFLEEGYYGDTFKWVDNVVSILNIVGLGAFAGRVARGVTRAARISEDTARNIRRESVVNRVQPTTISQNYKDTNPAKAQAVHEAAASDLTGEASQALYGASREEAIVHDLAPQIGSVDNSVKAKVGNAGAMYDQQITPPAELMDFVNNNGAIHYWEAEKRQLRADVVNDFEQVHGMNARKEMFQVEDLPDGVKIRAMYGPAQGGFSSAEEAREMAKWALRDYGVEDKNIILMQRDGPNYYAVTDEQANIRLAKDVIVGGPGGARGMSITRTKPDFLVMVDHEYKFSPLDVAQWAEADVKYNIFDRIPAFNGAAGAGSLQAHVLDFASTLHPTIIKGANVAVDKAASLEKQLLDVGKTFTDNFTKLPKERQALLNDIIKKANDQGLNFDYAKMAADGLTKAEMDTLRSWKHYWDTAYWIENKDMARTLRARGYQEFVDEAYDTRLFARPVSRQRIGRSAKVYDHINDEIRVLSNEELTDLYQRNGTIAQLRQPVQRGDDAAEFIVSEQAAGRGYLRALNDSSQVLNYRRGYYSVHYKDPQFIVKVVKDKRGNVLYEKAVATAGNVKDADLMVRRMKAVDSASDFYRRPDLKKEGFRGDDHWDLQSARGRSAQKIRGKRLEDATSTLSSPSQANILGPVDSMILSARSIANRVSMRDYLEVTKERFVNQFREYLPKDQFGRPTFPSKVDDVRYYGGHTPDSKRLADARTTFSYLRYMEDGYINHIDDGIKATLKTIADIAGNAGLTKTEKAFTWLGEARGLSAMGKNIAFNLYLALNPLRQLVVQSHQAVQLFANFPRWIMSGLATPQITILTSFQLGIAPNKALLKAAGMTLDEARQMFKEFDASGLVASIDKQNLIRGAMASLADQAAKKDFAPLTFLRRVGFDAGENVNMQTAWLAHRDAAIRAGKDVHAKDTLEEISALARNYTYNMNAAGDMPYNQNFLAAVFQFMQVPHKALTTMTTNRVLTPQQKLRLLGFNAVMYTLPPAAMYSWFGSILPNDPVARDAVVNGLEGAMLNKLLSLATGEETRIDWSGLSPFNLYGTMDFIHSLFTTDVGTILASTPSGQLLFGNNPRITNFAKTAARYFNLIDDYEDPTTFSQVALQFGKLSSGFSNAYKAAYAMEYGNKVNTLGGVTDSRVSTPEAMAQALGFGTLDEAQRYWVSNTTYEKSKSFEKDVTEWYRGLKQHMVASGKSTEEYNNILQVYSEAWRVWGNDNFKAKQIIDQLLRKDLESGDNRMYKNLLNMTGIMSKDELKNLVNGMPNITEEQRSQIQNTIDFIDSYKEP</sequence>
<dbReference type="EMBL" id="MG676466">
    <property type="protein sequence ID" value="AUG88528.1"/>
    <property type="molecule type" value="Genomic_DNA"/>
</dbReference>
<evidence type="ECO:0000313" key="2">
    <source>
        <dbReference type="EMBL" id="AUG88528.1"/>
    </source>
</evidence>
<proteinExistence type="predicted"/>
<name>A0A2H5BQB6_9CAUD</name>
<protein>
    <submittedName>
        <fullName evidence="2">Uncharacterized protein</fullName>
    </submittedName>
</protein>